<feature type="compositionally biased region" description="Basic and acidic residues" evidence="3">
    <location>
        <begin position="350"/>
        <end position="363"/>
    </location>
</feature>
<keyword evidence="1" id="KW-0862">Zinc</keyword>
<protein>
    <submittedName>
        <fullName evidence="5">Protein red1</fullName>
    </submittedName>
</protein>
<evidence type="ECO:0000256" key="1">
    <source>
        <dbReference type="PROSITE-ProRule" id="PRU00723"/>
    </source>
</evidence>
<dbReference type="GO" id="GO:0008270">
    <property type="term" value="F:zinc ion binding"/>
    <property type="evidence" value="ECO:0007669"/>
    <property type="project" value="UniProtKB-KW"/>
</dbReference>
<dbReference type="STRING" id="45235.A0A2K3QNG7"/>
<feature type="region of interest" description="Disordered" evidence="3">
    <location>
        <begin position="1"/>
        <end position="63"/>
    </location>
</feature>
<feature type="region of interest" description="Disordered" evidence="3">
    <location>
        <begin position="653"/>
        <end position="740"/>
    </location>
</feature>
<dbReference type="InterPro" id="IPR000571">
    <property type="entry name" value="Znf_CCCH"/>
</dbReference>
<feature type="compositionally biased region" description="Acidic residues" evidence="3">
    <location>
        <begin position="141"/>
        <end position="167"/>
    </location>
</feature>
<feature type="compositionally biased region" description="Polar residues" evidence="3">
    <location>
        <begin position="364"/>
        <end position="374"/>
    </location>
</feature>
<evidence type="ECO:0000259" key="4">
    <source>
        <dbReference type="PROSITE" id="PS50103"/>
    </source>
</evidence>
<dbReference type="PROSITE" id="PS50103">
    <property type="entry name" value="ZF_C3H1"/>
    <property type="match status" value="1"/>
</dbReference>
<feature type="coiled-coil region" evidence="2">
    <location>
        <begin position="754"/>
        <end position="788"/>
    </location>
</feature>
<feature type="compositionally biased region" description="Polar residues" evidence="3">
    <location>
        <begin position="33"/>
        <end position="51"/>
    </location>
</feature>
<organism evidence="5 6">
    <name type="scientific">Tolypocladium capitatum</name>
    <dbReference type="NCBI Taxonomy" id="45235"/>
    <lineage>
        <taxon>Eukaryota</taxon>
        <taxon>Fungi</taxon>
        <taxon>Dikarya</taxon>
        <taxon>Ascomycota</taxon>
        <taxon>Pezizomycotina</taxon>
        <taxon>Sordariomycetes</taxon>
        <taxon>Hypocreomycetidae</taxon>
        <taxon>Hypocreales</taxon>
        <taxon>Ophiocordycipitaceae</taxon>
        <taxon>Tolypocladium</taxon>
    </lineage>
</organism>
<feature type="compositionally biased region" description="Polar residues" evidence="3">
    <location>
        <begin position="251"/>
        <end position="260"/>
    </location>
</feature>
<accession>A0A2K3QNG7</accession>
<feature type="compositionally biased region" description="Polar residues" evidence="3">
    <location>
        <begin position="795"/>
        <end position="806"/>
    </location>
</feature>
<feature type="compositionally biased region" description="Low complexity" evidence="3">
    <location>
        <begin position="1"/>
        <end position="14"/>
    </location>
</feature>
<comment type="caution">
    <text evidence="5">The sequence shown here is derived from an EMBL/GenBank/DDBJ whole genome shotgun (WGS) entry which is preliminary data.</text>
</comment>
<dbReference type="OrthoDB" id="1922977at2759"/>
<keyword evidence="1" id="KW-0479">Metal-binding</keyword>
<feature type="region of interest" description="Disordered" evidence="3">
    <location>
        <begin position="337"/>
        <end position="590"/>
    </location>
</feature>
<dbReference type="Proteomes" id="UP000236621">
    <property type="component" value="Unassembled WGS sequence"/>
</dbReference>
<feature type="compositionally biased region" description="Polar residues" evidence="3">
    <location>
        <begin position="665"/>
        <end position="676"/>
    </location>
</feature>
<feature type="compositionally biased region" description="Polar residues" evidence="3">
    <location>
        <begin position="415"/>
        <end position="430"/>
    </location>
</feature>
<feature type="domain" description="C3H1-type" evidence="4">
    <location>
        <begin position="1076"/>
        <end position="1104"/>
    </location>
</feature>
<feature type="compositionally biased region" description="Polar residues" evidence="3">
    <location>
        <begin position="620"/>
        <end position="630"/>
    </location>
</feature>
<feature type="compositionally biased region" description="Polar residues" evidence="3">
    <location>
        <begin position="507"/>
        <end position="531"/>
    </location>
</feature>
<feature type="compositionally biased region" description="Polar residues" evidence="3">
    <location>
        <begin position="211"/>
        <end position="227"/>
    </location>
</feature>
<proteinExistence type="predicted"/>
<feature type="compositionally biased region" description="Polar residues" evidence="3">
    <location>
        <begin position="698"/>
        <end position="709"/>
    </location>
</feature>
<feature type="compositionally biased region" description="Polar residues" evidence="3">
    <location>
        <begin position="482"/>
        <end position="499"/>
    </location>
</feature>
<sequence length="1178" mass="126486">MSLSPLSLSPLDLPKMSQSGCGYDTPEGYHTQPPFSNLQYPSYSRLSQSANEPAHLSGQRRVDAAQQSYQYNRNIIPGLGLGFSPSGTETQGPWARQQPEGGFSVPQPPLSGGQSSNQVALKAGDSKRPSTMAASVGISDDGSEEGEVGEGEIEDLYEPRETEDDGNTVEVQTWPFHSACVDTGDTMKENRETPMTGVSARSQAAGWHTGQPGQSSTGRERSGSYSPYLSPREIDHAEPAHTSAHQDPFGTLSNRTPRNISPNEVFELSRLVTAQSGVTGSAAVQSVSTARRQAQDAILRLWPLNIRYHNYLQEGVDGAILGGLFKDLGLDIPASAKLFEDPKPNGSIEAETRARPESEDPSRSKAQPTPSEPATAQPGRPLNKSEERKDRIARLLAAKSSKPGVATAVAAPMASPTTTVAGPDQPSATKKQSEKSRLVQQKMEALLKEREALTQSRSQHSAPTDPDAAKSEMAISDVATGCLNTNEDMSGSSEFSNQAAGPVDRAGQSSPSSIPGLFLSSTPQPSQISEPKTQKHRSTTNVTDPHSKQFRRPFGQNMESRPFLITVSDDEDDADMDIDSPGGPVSPINLAETSFQKPGVLHDSVCASNNIMPRPVPSPTVATSPRNLGHNSGGEDLENMNKKIEAMKRKIAEAEARKKAKRSRQVSPTASQPNGSSRDDSAEATSMGHGLIAPILSTVGSRTPANDTLIQRDPISVPQERTSRSETMGQGAGYDKRSRSRAASERLPFIEAHRKEQLLRLQILKSQIMNIEQEIEESMVEEERLKRDLVASGSDWDQSPPTSHSGPSLGEGPLSVLSVQLAEEPTLSDAMDTTRGSPAASEESRNSHGDTAPQALERTAASAAIAGHPGDNKNSESGLGDASHTAPANPHPERVDEEGVLSMQPQHHESGPKGETEDDVISGEAGESVGGELEAGSDDYQPPDAESSAIEDMSPSPPHPGSVAEREAPPQSPSYAEPDASIPGPMAQQISAGHAESSPEPGREVETVPLTQYVSGHLTSEQVGQAGQGLTPDTSQSHFVPYETPLQYFRAYRFHPQFNQSVAGGLRSLTYSNKIDVRKEVCPDELAGQACPRGSQCEYQHFDNMRTPDDQILLQLGAAGNYNDETKQEYISGLRQLLTEYRSRKVKDFNTISQGIIEYRAQFQGDRSKILPLGSVSI</sequence>
<evidence type="ECO:0000256" key="3">
    <source>
        <dbReference type="SAM" id="MobiDB-lite"/>
    </source>
</evidence>
<dbReference type="AlphaFoldDB" id="A0A2K3QNG7"/>
<keyword evidence="6" id="KW-1185">Reference proteome</keyword>
<evidence type="ECO:0000313" key="5">
    <source>
        <dbReference type="EMBL" id="PNY29075.1"/>
    </source>
</evidence>
<feature type="compositionally biased region" description="Polar residues" evidence="3">
    <location>
        <begin position="453"/>
        <end position="462"/>
    </location>
</feature>
<evidence type="ECO:0000313" key="6">
    <source>
        <dbReference type="Proteomes" id="UP000236621"/>
    </source>
</evidence>
<reference evidence="5 6" key="1">
    <citation type="submission" date="2017-08" db="EMBL/GenBank/DDBJ databases">
        <title>Harnessing the power of phylogenomics to disentangle the directionality and signatures of interkingdom host jumping in the parasitic fungal genus Tolypocladium.</title>
        <authorList>
            <person name="Quandt C.A."/>
            <person name="Patterson W."/>
            <person name="Spatafora J.W."/>
        </authorList>
    </citation>
    <scope>NUCLEOTIDE SEQUENCE [LARGE SCALE GENOMIC DNA]</scope>
    <source>
        <strain evidence="5 6">CBS 113982</strain>
    </source>
</reference>
<dbReference type="EMBL" id="NRSZ01000157">
    <property type="protein sequence ID" value="PNY29075.1"/>
    <property type="molecule type" value="Genomic_DNA"/>
</dbReference>
<feature type="compositionally biased region" description="Basic and acidic residues" evidence="3">
    <location>
        <begin position="906"/>
        <end position="915"/>
    </location>
</feature>
<feature type="region of interest" description="Disordered" evidence="3">
    <location>
        <begin position="80"/>
        <end position="260"/>
    </location>
</feature>
<name>A0A2K3QNG7_9HYPO</name>
<gene>
    <name evidence="5" type="ORF">TCAP_01005</name>
</gene>
<keyword evidence="2" id="KW-0175">Coiled coil</keyword>
<evidence type="ECO:0000256" key="2">
    <source>
        <dbReference type="SAM" id="Coils"/>
    </source>
</evidence>
<feature type="region of interest" description="Disordered" evidence="3">
    <location>
        <begin position="611"/>
        <end position="640"/>
    </location>
</feature>
<feature type="compositionally biased region" description="Acidic residues" evidence="3">
    <location>
        <begin position="568"/>
        <end position="578"/>
    </location>
</feature>
<feature type="region of interest" description="Disordered" evidence="3">
    <location>
        <begin position="792"/>
        <end position="1004"/>
    </location>
</feature>
<keyword evidence="1" id="KW-0863">Zinc-finger</keyword>
<feature type="compositionally biased region" description="Basic and acidic residues" evidence="3">
    <location>
        <begin position="383"/>
        <end position="393"/>
    </location>
</feature>
<feature type="zinc finger region" description="C3H1-type" evidence="1">
    <location>
        <begin position="1076"/>
        <end position="1104"/>
    </location>
</feature>